<dbReference type="AlphaFoldDB" id="A0A2W4XC55"/>
<organism evidence="1 2">
    <name type="scientific">Shackletoniella antarctica</name>
    <dbReference type="NCBI Taxonomy" id="268115"/>
    <lineage>
        <taxon>Bacteria</taxon>
        <taxon>Bacillati</taxon>
        <taxon>Cyanobacteriota</taxon>
        <taxon>Cyanophyceae</taxon>
        <taxon>Oculatellales</taxon>
        <taxon>Oculatellaceae</taxon>
        <taxon>Shackletoniella</taxon>
    </lineage>
</organism>
<feature type="non-terminal residue" evidence="1">
    <location>
        <position position="1"/>
    </location>
</feature>
<comment type="caution">
    <text evidence="1">The sequence shown here is derived from an EMBL/GenBank/DDBJ whole genome shotgun (WGS) entry which is preliminary data.</text>
</comment>
<reference evidence="2" key="1">
    <citation type="submission" date="2018-04" db="EMBL/GenBank/DDBJ databases">
        <authorList>
            <person name="Cornet L."/>
        </authorList>
    </citation>
    <scope>NUCLEOTIDE SEQUENCE [LARGE SCALE GENOMIC DNA]</scope>
</reference>
<sequence>EISLDTYQAAQLLTWAEFAAKATVPPAAGQTFDMEVFKARKQNKRDDAKAQWLKDMAVLSGAHEGADRAAIAAAFDKQHKLSGEAVEGAFPQLALPMAGQRKLVLLDGQKMTRKTSVALRSVVSQAIAQGLSGVIYCPTNVLARAMASEFKTLGVLTIAQWLAKVEEGEDLPKPLWLVGCPESAHRTADLSPDIVLIDEANESLPRIQSGQLGVKPAECRRTIKAQLAAARMVVLAQDGLYRPTVRAVQRWGNFDPSEIEILRRRRPATNMTINLHVQGSSDHRTSWDGLPRDEDQPKGNAAFYTWFDGLAEAQRAGKTVIVPSGAEGKLRQIDRVLKAEFPDISSQVIDGRWSPGNVRSQFADAPTEFAPRRGLRRLGYSPTFDSGVSIEDTYFDAQYEYIRAFEPASSASQRGERYRDAIRGQKLTERNVYVSSHGLPSLPPVEVFTPEYWRQYLSSPDNTDALALAQQMGCKDLADKLDQDNPDDWAELPECLAIQARETFFKVELLTQEWEGNGWAIVHIESDPDSPQQWSYAFYEVSQGLIEQHSRILAKAKPQQIDEVKGAIAANKNHKWQLAEQIGDLYPGLKDSEWLAAWVVASGERSLDKLQVRSLVQMAHEQPQLWAELSRQFALATLATRTDINPPSLPCSARAFEIAKLLKDTPGLYQVIVGEVQTWTNRDAIPQQAAAWAKQNAKGLARFTQHNQRIHGLQFTPKTGVLDCLHKLLSMVGLEGHYMGRQSTGDRLREYRLKAVGDIEAKLQAELDKDQPRPHDLQRHQLRLNTDSEVYQTLDSVLSGKVRRNAPEWAGVAEELIAQYGPSTGSVGIDPITELVDVSPGRAVKKRGVRGWQGPIVAIERDQWAWVLWGGDKDPSLVPLSELELWEVGIAA</sequence>
<dbReference type="EMBL" id="QBMN01000249">
    <property type="protein sequence ID" value="PZO33521.1"/>
    <property type="molecule type" value="Genomic_DNA"/>
</dbReference>
<protein>
    <submittedName>
        <fullName evidence="1">Uncharacterized protein</fullName>
    </submittedName>
</protein>
<dbReference type="Proteomes" id="UP000249081">
    <property type="component" value="Unassembled WGS sequence"/>
</dbReference>
<reference evidence="1 2" key="2">
    <citation type="submission" date="2018-06" db="EMBL/GenBank/DDBJ databases">
        <title>Metagenomic assembly of (sub)arctic Cyanobacteria and their associated microbiome from non-axenic cultures.</title>
        <authorList>
            <person name="Baurain D."/>
        </authorList>
    </citation>
    <scope>NUCLEOTIDE SEQUENCE [LARGE SCALE GENOMIC DNA]</scope>
    <source>
        <strain evidence="1">ULC041bin1</strain>
    </source>
</reference>
<evidence type="ECO:0000313" key="1">
    <source>
        <dbReference type="EMBL" id="PZO33521.1"/>
    </source>
</evidence>
<evidence type="ECO:0000313" key="2">
    <source>
        <dbReference type="Proteomes" id="UP000249081"/>
    </source>
</evidence>
<name>A0A2W4XC55_9CYAN</name>
<proteinExistence type="predicted"/>
<accession>A0A2W4XC55</accession>
<gene>
    <name evidence="1" type="ORF">DCF17_21815</name>
</gene>